<feature type="compositionally biased region" description="Low complexity" evidence="6">
    <location>
        <begin position="436"/>
        <end position="454"/>
    </location>
</feature>
<keyword evidence="1" id="KW-0805">Transcription regulation</keyword>
<dbReference type="GO" id="GO:0000978">
    <property type="term" value="F:RNA polymerase II cis-regulatory region sequence-specific DNA binding"/>
    <property type="evidence" value="ECO:0007669"/>
    <property type="project" value="InterPro"/>
</dbReference>
<keyword evidence="2 5" id="KW-0238">DNA-binding</keyword>
<accession>A0A6F9DUP8</accession>
<dbReference type="AlphaFoldDB" id="A0A6F9DUP8"/>
<dbReference type="PROSITE" id="PS50252">
    <property type="entry name" value="TBOX_3"/>
    <property type="match status" value="1"/>
</dbReference>
<dbReference type="SMART" id="SM00425">
    <property type="entry name" value="TBOX"/>
    <property type="match status" value="1"/>
</dbReference>
<feature type="region of interest" description="Disordered" evidence="6">
    <location>
        <begin position="556"/>
        <end position="578"/>
    </location>
</feature>
<protein>
    <submittedName>
        <fullName evidence="8">Maternal T-box transcription factor protein mT</fullName>
    </submittedName>
</protein>
<keyword evidence="4 5" id="KW-0539">Nucleus</keyword>
<comment type="subcellular location">
    <subcellularLocation>
        <location evidence="5">Nucleus</location>
    </subcellularLocation>
</comment>
<organism evidence="8">
    <name type="scientific">Phallusia mammillata</name>
    <dbReference type="NCBI Taxonomy" id="59560"/>
    <lineage>
        <taxon>Eukaryota</taxon>
        <taxon>Metazoa</taxon>
        <taxon>Chordata</taxon>
        <taxon>Tunicata</taxon>
        <taxon>Ascidiacea</taxon>
        <taxon>Phlebobranchia</taxon>
        <taxon>Ascidiidae</taxon>
        <taxon>Phallusia</taxon>
    </lineage>
</organism>
<dbReference type="EMBL" id="LR790997">
    <property type="protein sequence ID" value="CAB3266859.1"/>
    <property type="molecule type" value="mRNA"/>
</dbReference>
<dbReference type="PANTHER" id="PTHR11267">
    <property type="entry name" value="T-BOX PROTEIN-RELATED"/>
    <property type="match status" value="1"/>
</dbReference>
<dbReference type="InterPro" id="IPR001699">
    <property type="entry name" value="TF_T-box"/>
</dbReference>
<dbReference type="InterPro" id="IPR008967">
    <property type="entry name" value="p53-like_TF_DNA-bd_sf"/>
</dbReference>
<proteinExistence type="evidence at transcript level"/>
<dbReference type="GO" id="GO:0000785">
    <property type="term" value="C:chromatin"/>
    <property type="evidence" value="ECO:0007669"/>
    <property type="project" value="TreeGrafter"/>
</dbReference>
<feature type="compositionally biased region" description="Polar residues" evidence="6">
    <location>
        <begin position="517"/>
        <end position="543"/>
    </location>
</feature>
<dbReference type="Pfam" id="PF00907">
    <property type="entry name" value="T-box"/>
    <property type="match status" value="1"/>
</dbReference>
<evidence type="ECO:0000256" key="1">
    <source>
        <dbReference type="ARBA" id="ARBA00023015"/>
    </source>
</evidence>
<feature type="compositionally biased region" description="Polar residues" evidence="6">
    <location>
        <begin position="666"/>
        <end position="685"/>
    </location>
</feature>
<name>A0A6F9DUP8_9ASCI</name>
<evidence type="ECO:0000256" key="3">
    <source>
        <dbReference type="ARBA" id="ARBA00023163"/>
    </source>
</evidence>
<gene>
    <name evidence="8" type="primary">Tbr1</name>
</gene>
<dbReference type="InterPro" id="IPR036960">
    <property type="entry name" value="T-box_sf"/>
</dbReference>
<dbReference type="PRINTS" id="PR00937">
    <property type="entry name" value="TBOX"/>
</dbReference>
<dbReference type="GO" id="GO:0005634">
    <property type="term" value="C:nucleus"/>
    <property type="evidence" value="ECO:0007669"/>
    <property type="project" value="UniProtKB-SubCell"/>
</dbReference>
<evidence type="ECO:0000256" key="4">
    <source>
        <dbReference type="ARBA" id="ARBA00023242"/>
    </source>
</evidence>
<evidence type="ECO:0000256" key="2">
    <source>
        <dbReference type="ARBA" id="ARBA00023125"/>
    </source>
</evidence>
<feature type="domain" description="T-box" evidence="7">
    <location>
        <begin position="243"/>
        <end position="426"/>
    </location>
</feature>
<dbReference type="PANTHER" id="PTHR11267:SF199">
    <property type="entry name" value="T-BOX PROTEIN 36-RELATED"/>
    <property type="match status" value="1"/>
</dbReference>
<evidence type="ECO:0000256" key="6">
    <source>
        <dbReference type="SAM" id="MobiDB-lite"/>
    </source>
</evidence>
<feature type="compositionally biased region" description="Basic and acidic residues" evidence="6">
    <location>
        <begin position="426"/>
        <end position="435"/>
    </location>
</feature>
<sequence>MAYSEVQYPSQHCAVRPQQIQSDMQYYQGVPSRYQTVGKDESWYPNEDHNANSNFHHDNNYQRLSPPCQAIPTMWNPINQGHYLNMNLFNDKNGQPVNNVNNYGQNGVYRQRINSAASDGYGASSNQWMTAQSPNLYSPTNQFNFPRSRQGSITEQGQLTPDNFYHTQQNYNNQCVPHHMPYRTSSTPGSCGTNSPPNLPIIQSQPTTAQLPQPSQAQPGEVPIAGKRGSDWELECMGVEMKLSNANVWKNFDNVVTEMVISKHGRRMFPVLEYELNGLDPNKLYNVFLDFVLANCYVWKYVDQGWHPNGLAANEEPDFQPGQRVYLHPDSPAPGEVWNKKGASFNKMKLSNHYHEKEKIITLRTLHKYQPRLHIVEVDQMNPSMQSNLRTFVLPKTTFMTVTLYHDTDVAQLKINLNPFARSFRDKSLTKKPSDDSSSSNSSSMSQSLSPMTSPENVENSAHDVVDNELESYDANDIVKVENPVSSTDLEKAKQFLHKQLNVMSQLVRTSEELERNSNSQSTGLVSNAQTTVPNKGASNPSETLEELLKPQTVHHFAPPSESKTANQEKQQTSPQTGDSLANYQLLNLDRCFPPNAVAASGVKLPFDPNKLNVARKETNPNLPAFYGCSYYREQAAAAASRNVITQNKDTADNSNKVPVVFVPNSTNPTTQQITSERNHSVSSPQPSPVACFTSPNRQQPPQMTLPTLSPGCLRDILQSDEISDTFALSLKRKRCFDGINDDADDDVFSNSPPAFDFMQTQAKRSCFDAI</sequence>
<dbReference type="GO" id="GO:0001708">
    <property type="term" value="P:cell fate specification"/>
    <property type="evidence" value="ECO:0007669"/>
    <property type="project" value="TreeGrafter"/>
</dbReference>
<evidence type="ECO:0000313" key="8">
    <source>
        <dbReference type="EMBL" id="CAB3266859.1"/>
    </source>
</evidence>
<dbReference type="GO" id="GO:0000981">
    <property type="term" value="F:DNA-binding transcription factor activity, RNA polymerase II-specific"/>
    <property type="evidence" value="ECO:0007669"/>
    <property type="project" value="TreeGrafter"/>
</dbReference>
<dbReference type="Gene3D" id="2.60.40.820">
    <property type="entry name" value="Transcription factor, T-box"/>
    <property type="match status" value="1"/>
</dbReference>
<dbReference type="InterPro" id="IPR046360">
    <property type="entry name" value="T-box_DNA-bd"/>
</dbReference>
<feature type="region of interest" description="Disordered" evidence="6">
    <location>
        <begin position="666"/>
        <end position="689"/>
    </location>
</feature>
<feature type="compositionally biased region" description="Polar residues" evidence="6">
    <location>
        <begin position="562"/>
        <end position="578"/>
    </location>
</feature>
<evidence type="ECO:0000259" key="7">
    <source>
        <dbReference type="PROSITE" id="PS50252"/>
    </source>
</evidence>
<dbReference type="SUPFAM" id="SSF49417">
    <property type="entry name" value="p53-like transcription factors"/>
    <property type="match status" value="1"/>
</dbReference>
<feature type="region of interest" description="Disordered" evidence="6">
    <location>
        <begin position="510"/>
        <end position="543"/>
    </location>
</feature>
<reference evidence="8" key="1">
    <citation type="submission" date="2020-04" db="EMBL/GenBank/DDBJ databases">
        <authorList>
            <person name="Neveu A P."/>
        </authorList>
    </citation>
    <scope>NUCLEOTIDE SEQUENCE</scope>
    <source>
        <tissue evidence="8">Whole embryo</tissue>
    </source>
</reference>
<keyword evidence="3" id="KW-0804">Transcription</keyword>
<comment type="caution">
    <text evidence="5">Lacks conserved residue(s) required for the propagation of feature annotation.</text>
</comment>
<dbReference type="GO" id="GO:0045893">
    <property type="term" value="P:positive regulation of DNA-templated transcription"/>
    <property type="evidence" value="ECO:0007669"/>
    <property type="project" value="InterPro"/>
</dbReference>
<feature type="region of interest" description="Disordered" evidence="6">
    <location>
        <begin position="426"/>
        <end position="461"/>
    </location>
</feature>
<evidence type="ECO:0000256" key="5">
    <source>
        <dbReference type="PROSITE-ProRule" id="PRU00201"/>
    </source>
</evidence>
<dbReference type="CDD" id="cd00182">
    <property type="entry name" value="T-box"/>
    <property type="match status" value="1"/>
</dbReference>